<dbReference type="InterPro" id="IPR013497">
    <property type="entry name" value="Topo_IA_cen"/>
</dbReference>
<feature type="domain" description="Topo IA-type catalytic" evidence="15">
    <location>
        <begin position="203"/>
        <end position="621"/>
    </location>
</feature>
<dbReference type="Pfam" id="PF01396">
    <property type="entry name" value="Zn_ribbon_Top1"/>
    <property type="match status" value="1"/>
</dbReference>
<dbReference type="InterPro" id="IPR003601">
    <property type="entry name" value="Topo_IA_2"/>
</dbReference>
<dbReference type="SUPFAM" id="SSF56712">
    <property type="entry name" value="Prokaryotic type I DNA topoisomerase"/>
    <property type="match status" value="1"/>
</dbReference>
<keyword evidence="6" id="KW-0863">Zinc-finger</keyword>
<dbReference type="InterPro" id="IPR013498">
    <property type="entry name" value="Topo_IA_Znf"/>
</dbReference>
<dbReference type="GO" id="GO:0006281">
    <property type="term" value="P:DNA repair"/>
    <property type="evidence" value="ECO:0007669"/>
    <property type="project" value="TreeGrafter"/>
</dbReference>
<dbReference type="Gene3D" id="2.70.20.10">
    <property type="entry name" value="Topoisomerase I, domain 3"/>
    <property type="match status" value="1"/>
</dbReference>
<dbReference type="Gene3D" id="3.30.65.10">
    <property type="entry name" value="Bacterial Topoisomerase I, domain 1"/>
    <property type="match status" value="1"/>
</dbReference>
<evidence type="ECO:0000256" key="10">
    <source>
        <dbReference type="ARBA" id="ARBA00023235"/>
    </source>
</evidence>
<comment type="function">
    <text evidence="11">Releases the supercoiling and torsional tension of DNA introduced during the DNA replication and transcription by transiently cleaving and rejoining one strand of the DNA duplex. Introduces a single-strand break via transesterification at a target site in duplex DNA. The scissile phosphodiester is attacked by the catalytic tyrosine of the enzyme, resulting in the formation of a DNA-(5'-phosphotyrosyl)-enzyme intermediate and the expulsion of a 3'-OH DNA strand. The free DNA strand than undergoes passage around the unbroken strand thus removing DNA supercoils. Finally, in the religation step, the DNA 3'-OH attacks the covalent intermediate to expel the active-site tyrosine and restore the DNA phosphodiester backbone. Weakly relaxes negative supercoils and displays a distinct preference for binding single-stranded DNA.</text>
</comment>
<proteinExistence type="inferred from homology"/>
<dbReference type="Pfam" id="PF01751">
    <property type="entry name" value="Toprim"/>
    <property type="match status" value="1"/>
</dbReference>
<keyword evidence="7" id="KW-0862">Zinc</keyword>
<dbReference type="CDD" id="cd03362">
    <property type="entry name" value="TOPRIM_TopoIA_TopoIII"/>
    <property type="match status" value="1"/>
</dbReference>
<dbReference type="Gene3D" id="3.40.50.140">
    <property type="match status" value="1"/>
</dbReference>
<name>A0AAV7XRK6_9NEOP</name>
<organism evidence="16 17">
    <name type="scientific">Megalurothrips usitatus</name>
    <name type="common">bean blossom thrips</name>
    <dbReference type="NCBI Taxonomy" id="439358"/>
    <lineage>
        <taxon>Eukaryota</taxon>
        <taxon>Metazoa</taxon>
        <taxon>Ecdysozoa</taxon>
        <taxon>Arthropoda</taxon>
        <taxon>Hexapoda</taxon>
        <taxon>Insecta</taxon>
        <taxon>Pterygota</taxon>
        <taxon>Neoptera</taxon>
        <taxon>Paraneoptera</taxon>
        <taxon>Thysanoptera</taxon>
        <taxon>Terebrantia</taxon>
        <taxon>Thripoidea</taxon>
        <taxon>Thripidae</taxon>
        <taxon>Megalurothrips</taxon>
    </lineage>
</organism>
<comment type="catalytic activity">
    <reaction evidence="1 12">
        <text>ATP-independent breakage of single-stranded DNA, followed by passage and rejoining.</text>
        <dbReference type="EC" id="5.6.2.1"/>
    </reaction>
</comment>
<sequence>MPFPSILSQLSKKLALLRSVLPLNQYCIKYSSCKGQAGTMKILNVAEKNDAAKNIANHLGGGNTRRREGLSKFNKIYEFEYNVRGQNATMVMTSVSGHLLTHDFAGQYKNWRGCSPLALFDAPVIKFCPPDYENIKKTLEREVRSCQMLIIWTDCDREGENIGYEIIKVCQDVKPNLQVLRARFSEITGPSIRRAINTLEPPNQLVSDAVEVRSELDLRIGAAFTRFQTLRLQQVFPENLKEQLISYGSCQFPTLGFVVERYKAIERFIPEPFWKILVSHTIDDLTVNFSWKRVRLFDELACQVLLDTIQEQPEAVVEKVVSKPKSKWRPVPLDTIELEKLGSKKLKINAKETMRVAERLYTQGFISYPRTETNIFPKNMNLAQLVEMQTPDNRWGAFAQNVLHDGPNPRQGKKSDEAHPPIHPTKYTQGLQGNEAKVYEFIVRHFLACCSKDAQGHETIVDIDVNGEKFVASGLRIIARNYLDVYPYENWKAKEIHSYEEGQRFHPSTVDMGESQTEAPKPLTEADLIALMEKHGIGTDATHADHIETIKNRSYVGLEGINFLPGKLGLGLVDGYDSMGFAMSKPNLRAELEADLQRIADGTRNAGEVLAEQLRNYRAVFERALEQASKIDVALSQYLGEARQPAVDAVVQMNHKKVCACPLCQQDMVLKQKQNGPGFFISCMGFPDCRTAIWFPSSVENVEVLDQTCNNCNTRPQKIRFRFRRGAYQPFFPDNYESCVGGCDNDLMETLEIRPLRDLANRNPPG</sequence>
<keyword evidence="8 12" id="KW-0799">Topoisomerase</keyword>
<feature type="domain" description="Toprim" evidence="14">
    <location>
        <begin position="41"/>
        <end position="185"/>
    </location>
</feature>
<keyword evidence="10 12" id="KW-0413">Isomerase</keyword>
<dbReference type="PROSITE" id="PS50880">
    <property type="entry name" value="TOPRIM"/>
    <property type="match status" value="1"/>
</dbReference>
<dbReference type="SMART" id="SM00493">
    <property type="entry name" value="TOPRIM"/>
    <property type="match status" value="1"/>
</dbReference>
<evidence type="ECO:0000256" key="1">
    <source>
        <dbReference type="ARBA" id="ARBA00000213"/>
    </source>
</evidence>
<comment type="similarity">
    <text evidence="2 12">Belongs to the type IA topoisomerase family.</text>
</comment>
<comment type="function">
    <text evidence="12">Introduces a single-strand break via transesterification at a target site in duplex DNA. Releases the supercoiling and torsional tension of DNA introduced during the DNA replication and transcription by transiently cleaving and rejoining one strand of the DNA duplex. The scissile phosphodiester is attacked by the catalytic tyrosine of the enzyme, resulting in the formation of a DNA-(5'-phosphotyrosyl)-enzyme intermediate and the expulsion of a 3'-OH DNA strand.</text>
</comment>
<dbReference type="CDD" id="cd00186">
    <property type="entry name" value="TOP1Ac"/>
    <property type="match status" value="1"/>
</dbReference>
<evidence type="ECO:0000259" key="14">
    <source>
        <dbReference type="PROSITE" id="PS50880"/>
    </source>
</evidence>
<dbReference type="Gene3D" id="1.10.290.10">
    <property type="entry name" value="Topoisomerase I, domain 4"/>
    <property type="match status" value="1"/>
</dbReference>
<dbReference type="GO" id="GO:0003677">
    <property type="term" value="F:DNA binding"/>
    <property type="evidence" value="ECO:0007669"/>
    <property type="project" value="UniProtKB-KW"/>
</dbReference>
<evidence type="ECO:0000256" key="8">
    <source>
        <dbReference type="ARBA" id="ARBA00023029"/>
    </source>
</evidence>
<evidence type="ECO:0000256" key="6">
    <source>
        <dbReference type="ARBA" id="ARBA00022771"/>
    </source>
</evidence>
<dbReference type="Gene3D" id="1.10.460.10">
    <property type="entry name" value="Topoisomerase I, domain 2"/>
    <property type="match status" value="1"/>
</dbReference>
<keyword evidence="9 12" id="KW-0238">DNA-binding</keyword>
<evidence type="ECO:0000256" key="12">
    <source>
        <dbReference type="RuleBase" id="RU362092"/>
    </source>
</evidence>
<keyword evidence="17" id="KW-1185">Reference proteome</keyword>
<dbReference type="PANTHER" id="PTHR11390:SF21">
    <property type="entry name" value="DNA TOPOISOMERASE 3-ALPHA"/>
    <property type="match status" value="1"/>
</dbReference>
<dbReference type="PROSITE" id="PS52039">
    <property type="entry name" value="TOPO_IA_2"/>
    <property type="match status" value="1"/>
</dbReference>
<dbReference type="GO" id="GO:0005634">
    <property type="term" value="C:nucleus"/>
    <property type="evidence" value="ECO:0007669"/>
    <property type="project" value="TreeGrafter"/>
</dbReference>
<dbReference type="InterPro" id="IPR006171">
    <property type="entry name" value="TOPRIM_dom"/>
</dbReference>
<dbReference type="InterPro" id="IPR034144">
    <property type="entry name" value="TOPRIM_TopoIII"/>
</dbReference>
<dbReference type="GO" id="GO:0008270">
    <property type="term" value="F:zinc ion binding"/>
    <property type="evidence" value="ECO:0007669"/>
    <property type="project" value="UniProtKB-KW"/>
</dbReference>
<evidence type="ECO:0000256" key="3">
    <source>
        <dbReference type="ARBA" id="ARBA00012891"/>
    </source>
</evidence>
<evidence type="ECO:0000256" key="4">
    <source>
        <dbReference type="ARBA" id="ARBA00022723"/>
    </source>
</evidence>
<reference evidence="16" key="1">
    <citation type="submission" date="2022-12" db="EMBL/GenBank/DDBJ databases">
        <title>Chromosome-level genome assembly of the bean flower thrips Megalurothrips usitatus.</title>
        <authorList>
            <person name="Ma L."/>
            <person name="Liu Q."/>
            <person name="Li H."/>
            <person name="Cai W."/>
        </authorList>
    </citation>
    <scope>NUCLEOTIDE SEQUENCE</scope>
    <source>
        <strain evidence="16">Cailab_2022a</strain>
    </source>
</reference>
<gene>
    <name evidence="16" type="ORF">ONE63_008824</name>
</gene>
<dbReference type="GO" id="GO:0006265">
    <property type="term" value="P:DNA topological change"/>
    <property type="evidence" value="ECO:0007669"/>
    <property type="project" value="InterPro"/>
</dbReference>
<dbReference type="PANTHER" id="PTHR11390">
    <property type="entry name" value="PROKARYOTIC DNA TOPOISOMERASE"/>
    <property type="match status" value="1"/>
</dbReference>
<dbReference type="Pfam" id="PF01131">
    <property type="entry name" value="Topoisom_bac"/>
    <property type="match status" value="1"/>
</dbReference>
<dbReference type="InterPro" id="IPR000380">
    <property type="entry name" value="Topo_IA"/>
</dbReference>
<evidence type="ECO:0000256" key="2">
    <source>
        <dbReference type="ARBA" id="ARBA00009446"/>
    </source>
</evidence>
<comment type="caution">
    <text evidence="16">The sequence shown here is derived from an EMBL/GenBank/DDBJ whole genome shotgun (WGS) entry which is preliminary data.</text>
</comment>
<evidence type="ECO:0000256" key="13">
    <source>
        <dbReference type="SAM" id="MobiDB-lite"/>
    </source>
</evidence>
<dbReference type="InterPro" id="IPR023406">
    <property type="entry name" value="Topo_IA_AS"/>
</dbReference>
<accession>A0AAV7XRK6</accession>
<dbReference type="PROSITE" id="PS00396">
    <property type="entry name" value="TOPO_IA_1"/>
    <property type="match status" value="1"/>
</dbReference>
<evidence type="ECO:0000256" key="11">
    <source>
        <dbReference type="ARBA" id="ARBA00056363"/>
    </source>
</evidence>
<dbReference type="SMART" id="SM00437">
    <property type="entry name" value="TOP1Ac"/>
    <property type="match status" value="1"/>
</dbReference>
<feature type="region of interest" description="Disordered" evidence="13">
    <location>
        <begin position="405"/>
        <end position="428"/>
    </location>
</feature>
<dbReference type="FunFam" id="1.10.290.10:FF:000001">
    <property type="entry name" value="DNA topoisomerase"/>
    <property type="match status" value="1"/>
</dbReference>
<dbReference type="FunFam" id="3.40.50.140:FF:000003">
    <property type="entry name" value="DNA topoisomerase"/>
    <property type="match status" value="1"/>
</dbReference>
<dbReference type="InterPro" id="IPR013825">
    <property type="entry name" value="Topo_IA_cen_sub2"/>
</dbReference>
<evidence type="ECO:0000256" key="7">
    <source>
        <dbReference type="ARBA" id="ARBA00022833"/>
    </source>
</evidence>
<evidence type="ECO:0000313" key="17">
    <source>
        <dbReference type="Proteomes" id="UP001075354"/>
    </source>
</evidence>
<evidence type="ECO:0000313" key="16">
    <source>
        <dbReference type="EMBL" id="KAJ1527304.1"/>
    </source>
</evidence>
<dbReference type="GO" id="GO:0006310">
    <property type="term" value="P:DNA recombination"/>
    <property type="evidence" value="ECO:0007669"/>
    <property type="project" value="TreeGrafter"/>
</dbReference>
<dbReference type="InterPro" id="IPR003602">
    <property type="entry name" value="Topo_IA_DNA-bd_dom"/>
</dbReference>
<dbReference type="SMART" id="SM00436">
    <property type="entry name" value="TOP1Bc"/>
    <property type="match status" value="1"/>
</dbReference>
<dbReference type="GO" id="GO:0003917">
    <property type="term" value="F:DNA topoisomerase type I (single strand cut, ATP-independent) activity"/>
    <property type="evidence" value="ECO:0007669"/>
    <property type="project" value="UniProtKB-EC"/>
</dbReference>
<evidence type="ECO:0000256" key="5">
    <source>
        <dbReference type="ARBA" id="ARBA00022737"/>
    </source>
</evidence>
<dbReference type="PRINTS" id="PR00417">
    <property type="entry name" value="PRTPISMRASEI"/>
</dbReference>
<keyword evidence="4" id="KW-0479">Metal-binding</keyword>
<dbReference type="InterPro" id="IPR013824">
    <property type="entry name" value="Topo_IA_cen_sub1"/>
</dbReference>
<dbReference type="AlphaFoldDB" id="A0AAV7XRK6"/>
<keyword evidence="5" id="KW-0677">Repeat</keyword>
<evidence type="ECO:0000256" key="9">
    <source>
        <dbReference type="ARBA" id="ARBA00023125"/>
    </source>
</evidence>
<dbReference type="InterPro" id="IPR013826">
    <property type="entry name" value="Topo_IA_cen_sub3"/>
</dbReference>
<protein>
    <recommendedName>
        <fullName evidence="3 12">DNA topoisomerase</fullName>
        <ecNumber evidence="3 12">5.6.2.1</ecNumber>
    </recommendedName>
</protein>
<evidence type="ECO:0000259" key="15">
    <source>
        <dbReference type="PROSITE" id="PS52039"/>
    </source>
</evidence>
<dbReference type="GO" id="GO:0031422">
    <property type="term" value="C:RecQ family helicase-topoisomerase III complex"/>
    <property type="evidence" value="ECO:0007669"/>
    <property type="project" value="TreeGrafter"/>
</dbReference>
<dbReference type="Proteomes" id="UP001075354">
    <property type="component" value="Chromosome 6"/>
</dbReference>
<dbReference type="InterPro" id="IPR023405">
    <property type="entry name" value="Topo_IA_core_domain"/>
</dbReference>
<dbReference type="EMBL" id="JAPTSV010000006">
    <property type="protein sequence ID" value="KAJ1527304.1"/>
    <property type="molecule type" value="Genomic_DNA"/>
</dbReference>
<dbReference type="EC" id="5.6.2.1" evidence="3 12"/>